<dbReference type="InterPro" id="IPR019734">
    <property type="entry name" value="TPR_rpt"/>
</dbReference>
<protein>
    <recommendedName>
        <fullName evidence="5">Tetratricopeptide repeat protein 12</fullName>
    </recommendedName>
</protein>
<feature type="repeat" description="TPR" evidence="1">
    <location>
        <begin position="193"/>
        <end position="226"/>
    </location>
</feature>
<dbReference type="EMBL" id="CALNXK010000231">
    <property type="protein sequence ID" value="CAH3177874.1"/>
    <property type="molecule type" value="Genomic_DNA"/>
</dbReference>
<dbReference type="PANTHER" id="PTHR46540">
    <property type="entry name" value="TETRATRICOPEPTIDE REPEAT PROTEIN 12"/>
    <property type="match status" value="1"/>
</dbReference>
<dbReference type="Proteomes" id="UP001159405">
    <property type="component" value="Unassembled WGS sequence"/>
</dbReference>
<dbReference type="InterPro" id="IPR016024">
    <property type="entry name" value="ARM-type_fold"/>
</dbReference>
<keyword evidence="4" id="KW-1185">Reference proteome</keyword>
<dbReference type="Pfam" id="PF00515">
    <property type="entry name" value="TPR_1"/>
    <property type="match status" value="1"/>
</dbReference>
<dbReference type="InterPro" id="IPR043195">
    <property type="entry name" value="TTC12"/>
</dbReference>
<dbReference type="Gene3D" id="1.25.40.10">
    <property type="entry name" value="Tetratricopeptide repeat domain"/>
    <property type="match status" value="1"/>
</dbReference>
<dbReference type="PANTHER" id="PTHR46540:SF1">
    <property type="entry name" value="TETRATRICOPEPTIDE REPEAT PROTEIN 12"/>
    <property type="match status" value="1"/>
</dbReference>
<feature type="compositionally biased region" description="Basic and acidic residues" evidence="2">
    <location>
        <begin position="61"/>
        <end position="84"/>
    </location>
</feature>
<proteinExistence type="predicted"/>
<gene>
    <name evidence="3" type="ORF">PLOB_00019915</name>
</gene>
<feature type="repeat" description="TPR" evidence="1">
    <location>
        <begin position="159"/>
        <end position="192"/>
    </location>
</feature>
<evidence type="ECO:0000313" key="4">
    <source>
        <dbReference type="Proteomes" id="UP001159405"/>
    </source>
</evidence>
<dbReference type="InterPro" id="IPR011990">
    <property type="entry name" value="TPR-like_helical_dom_sf"/>
</dbReference>
<evidence type="ECO:0000256" key="2">
    <source>
        <dbReference type="SAM" id="MobiDB-lite"/>
    </source>
</evidence>
<dbReference type="PROSITE" id="PS50005">
    <property type="entry name" value="TPR"/>
    <property type="match status" value="2"/>
</dbReference>
<keyword evidence="1" id="KW-0802">TPR repeat</keyword>
<comment type="caution">
    <text evidence="3">The sequence shown here is derived from an EMBL/GenBank/DDBJ whole genome shotgun (WGS) entry which is preliminary data.</text>
</comment>
<evidence type="ECO:0000313" key="3">
    <source>
        <dbReference type="EMBL" id="CAH3177874.1"/>
    </source>
</evidence>
<accession>A0ABN8RER1</accession>
<reference evidence="3 4" key="1">
    <citation type="submission" date="2022-05" db="EMBL/GenBank/DDBJ databases">
        <authorList>
            <consortium name="Genoscope - CEA"/>
            <person name="William W."/>
        </authorList>
    </citation>
    <scope>NUCLEOTIDE SEQUENCE [LARGE SCALE GENOMIC DNA]</scope>
</reference>
<dbReference type="Gene3D" id="1.25.10.10">
    <property type="entry name" value="Leucine-rich Repeat Variant"/>
    <property type="match status" value="2"/>
</dbReference>
<name>A0ABN8RER1_9CNID</name>
<dbReference type="SUPFAM" id="SSF48371">
    <property type="entry name" value="ARM repeat"/>
    <property type="match status" value="1"/>
</dbReference>
<organism evidence="3 4">
    <name type="scientific">Porites lobata</name>
    <dbReference type="NCBI Taxonomy" id="104759"/>
    <lineage>
        <taxon>Eukaryota</taxon>
        <taxon>Metazoa</taxon>
        <taxon>Cnidaria</taxon>
        <taxon>Anthozoa</taxon>
        <taxon>Hexacorallia</taxon>
        <taxon>Scleractinia</taxon>
        <taxon>Fungiina</taxon>
        <taxon>Poritidae</taxon>
        <taxon>Porites</taxon>
    </lineage>
</organism>
<dbReference type="SUPFAM" id="SSF48452">
    <property type="entry name" value="TPR-like"/>
    <property type="match status" value="1"/>
</dbReference>
<dbReference type="SMART" id="SM00028">
    <property type="entry name" value="TPR"/>
    <property type="match status" value="3"/>
</dbReference>
<sequence>MEETTGKEEELQKFLGKVDEIDSIMKDLTCGDLERQNKALTAADEFLKRHKAENGEDSEEECRKVKTKSDRTVISKSKEKRRLDPSTALNQMRDAGEVCAEQFMKAVEEDAKERAKIRKRNESEAEKLKAKGNEAFKEGKFTEAISNYTMAINKFSSNPVLYTNRAQAYIKLEDFDSAIEDCNLALKIDEKCVKAFVHKARALQAQGKFDEAVTVLKGAIQVAPKQEKVLKAYIAEAESSKQRVQDEKEAVDVAGQGNGDLIRDSINRLQKASLVTSQYSEATRRLVRVLDNNANKTLFRCYGGFQITEFNKIFRKYWEGTDVCIMLEDIDFVCEVVRILMQACTDNDYNVEEFLKKDHSSCFNHLLRDPTSTVIRTAVTSFLHQLSQTEKGRLGLTKCRDIKWVSEALFLLVQRGTNTAVVAMSTINNLALEQGFCERIRDLVDKDFLSISHKFVLKLCEGSSKAAHEPTDNWSLVSSGLSALANMARDTYIRNKIAEEQQWWQTSVKFLDSHIRGIKDQKVRCSVFSLLALLANISTQPNQYQKDVATKLIPSLIEMLNTGYDEICDRSLGTLRHLLAHSTEALNSACDQKIHIHVIRILKLVILSSHFQVGWGASTRETVKKYSIKILALCTMERKDARDGIMSEKSLDFLVQLLHHEDEVIIGNTALCLSHCVDMKEVSDHLAGVNGVVEILLKHATNEKLSNEVKQNAAICLAKLATADERHLEKLREMHGLEVLHSVIQETNLR</sequence>
<evidence type="ECO:0008006" key="5">
    <source>
        <dbReference type="Google" id="ProtNLM"/>
    </source>
</evidence>
<feature type="region of interest" description="Disordered" evidence="2">
    <location>
        <begin position="49"/>
        <end position="85"/>
    </location>
</feature>
<dbReference type="Pfam" id="PF13181">
    <property type="entry name" value="TPR_8"/>
    <property type="match status" value="1"/>
</dbReference>
<evidence type="ECO:0000256" key="1">
    <source>
        <dbReference type="PROSITE-ProRule" id="PRU00339"/>
    </source>
</evidence>
<dbReference type="InterPro" id="IPR011989">
    <property type="entry name" value="ARM-like"/>
</dbReference>